<sequence length="72" mass="8437">MTPKPDNREDNVERLQQAVQNTEENLHEAEDYLNEFADEISSGERDAIQAKNERRKNSMQSMKNEIRDEAND</sequence>
<proteinExistence type="inferred from homology"/>
<feature type="compositionally biased region" description="Basic and acidic residues" evidence="1">
    <location>
        <begin position="43"/>
        <end position="56"/>
    </location>
</feature>
<reference evidence="2 3" key="1">
    <citation type="submission" date="2021-04" db="EMBL/GenBank/DDBJ databases">
        <title>Draft genome sequence of Paenibacillus cisolokensis, LC2-13A.</title>
        <authorList>
            <person name="Uke A."/>
            <person name="Chhe C."/>
            <person name="Baramee S."/>
            <person name="Kosugi A."/>
        </authorList>
    </citation>
    <scope>NUCLEOTIDE SEQUENCE [LARGE SCALE GENOMIC DNA]</scope>
    <source>
        <strain evidence="2 3">LC2-13A</strain>
    </source>
</reference>
<name>A0ABQ4N4X1_9BACL</name>
<dbReference type="Pfam" id="PF19824">
    <property type="entry name" value="Tlp"/>
    <property type="match status" value="1"/>
</dbReference>
<dbReference type="EMBL" id="BOVJ01000058">
    <property type="protein sequence ID" value="GIQ63215.1"/>
    <property type="molecule type" value="Genomic_DNA"/>
</dbReference>
<evidence type="ECO:0000313" key="3">
    <source>
        <dbReference type="Proteomes" id="UP000680304"/>
    </source>
</evidence>
<protein>
    <submittedName>
        <fullName evidence="2">Small, acid-soluble spore protein Tlp</fullName>
    </submittedName>
</protein>
<dbReference type="RefSeq" id="WP_213528476.1">
    <property type="nucleotide sequence ID" value="NZ_BOVJ01000058.1"/>
</dbReference>
<comment type="caution">
    <text evidence="2">The sequence shown here is derived from an EMBL/GenBank/DDBJ whole genome shotgun (WGS) entry which is preliminary data.</text>
</comment>
<dbReference type="InterPro" id="IPR017524">
    <property type="entry name" value="SASP_thioredoxin-like"/>
</dbReference>
<evidence type="ECO:0000313" key="2">
    <source>
        <dbReference type="EMBL" id="GIQ63215.1"/>
    </source>
</evidence>
<organism evidence="2 3">
    <name type="scientific">Paenibacillus cisolokensis</name>
    <dbReference type="NCBI Taxonomy" id="1658519"/>
    <lineage>
        <taxon>Bacteria</taxon>
        <taxon>Bacillati</taxon>
        <taxon>Bacillota</taxon>
        <taxon>Bacilli</taxon>
        <taxon>Bacillales</taxon>
        <taxon>Paenibacillaceae</taxon>
        <taxon>Paenibacillus</taxon>
    </lineage>
</organism>
<gene>
    <name evidence="2" type="primary">tlp</name>
    <name evidence="2" type="ORF">PACILC2_17830</name>
</gene>
<evidence type="ECO:0000256" key="1">
    <source>
        <dbReference type="SAM" id="MobiDB-lite"/>
    </source>
</evidence>
<keyword evidence="3" id="KW-1185">Reference proteome</keyword>
<feature type="region of interest" description="Disordered" evidence="1">
    <location>
        <begin position="43"/>
        <end position="72"/>
    </location>
</feature>
<dbReference type="Proteomes" id="UP000680304">
    <property type="component" value="Unassembled WGS sequence"/>
</dbReference>
<dbReference type="NCBIfam" id="TIGR03090">
    <property type="entry name" value="SASP_tlp"/>
    <property type="match status" value="1"/>
</dbReference>
<dbReference type="HAMAP" id="MF_01506">
    <property type="entry name" value="Tlp"/>
    <property type="match status" value="1"/>
</dbReference>
<accession>A0ABQ4N4X1</accession>